<dbReference type="EMBL" id="MNPL01006804">
    <property type="protein sequence ID" value="OQR75131.1"/>
    <property type="molecule type" value="Genomic_DNA"/>
</dbReference>
<accession>A0A1V9XNT7</accession>
<sequence length="400" mass="45771">MVGLMDWHGFYAFTFGVIAITTLYATHWLFGKWRAYAVTLTCLSMIIIVGECTLAPPQWNRIRGTVMVMTMKMISLAVDLDSDHIAYLPSLPELFGYMFHCATLIFGPWISFYDYYRSLEFREDDKASMDLFDPLWLLSVLRALLLSTMCLVLSACGVHWFFEDVEDYGTWPVAFREAMGFRMSHYFVCFHGESSAVAAGVRRQSARKDELNEWNLEIVRPARIELPRSLVEVVVYWNRPMHLFLKNYVFRRLLPFGGRFLAVLGTFAASALLHGLSFRLAAVLLSLGFYIHVEYVLREKLASIFSACIGARECHSCAHKNTPSTHWWVWFINGVWTTVAIANLAYLGTMFDDDQPTDVEEKLGGASTGATMQYTLKKWSELGFASHWLVLAMFAFNYLL</sequence>
<dbReference type="InterPro" id="IPR004299">
    <property type="entry name" value="MBOAT_fam"/>
</dbReference>
<name>A0A1V9XNT7_9ACAR</name>
<evidence type="ECO:0000256" key="2">
    <source>
        <dbReference type="ARBA" id="ARBA00022679"/>
    </source>
</evidence>
<feature type="transmembrane region" description="Helical" evidence="12">
    <location>
        <begin position="36"/>
        <end position="54"/>
    </location>
</feature>
<feature type="transmembrane region" description="Helical" evidence="12">
    <location>
        <begin position="135"/>
        <end position="162"/>
    </location>
</feature>
<dbReference type="AlphaFoldDB" id="A0A1V9XNT7"/>
<reference evidence="13 14" key="1">
    <citation type="journal article" date="2017" name="Gigascience">
        <title>Draft genome of the honey bee ectoparasitic mite, Tropilaelaps mercedesae, is shaped by the parasitic life history.</title>
        <authorList>
            <person name="Dong X."/>
            <person name="Armstrong S.D."/>
            <person name="Xia D."/>
            <person name="Makepeace B.L."/>
            <person name="Darby A.C."/>
            <person name="Kadowaki T."/>
        </authorList>
    </citation>
    <scope>NUCLEOTIDE SEQUENCE [LARGE SCALE GENOMIC DNA]</scope>
    <source>
        <strain evidence="13">Wuxi-XJTLU</strain>
    </source>
</reference>
<evidence type="ECO:0000256" key="3">
    <source>
        <dbReference type="ARBA" id="ARBA00022687"/>
    </source>
</evidence>
<dbReference type="GO" id="GO:0016055">
    <property type="term" value="P:Wnt signaling pathway"/>
    <property type="evidence" value="ECO:0007669"/>
    <property type="project" value="UniProtKB-KW"/>
</dbReference>
<evidence type="ECO:0000256" key="7">
    <source>
        <dbReference type="ARBA" id="ARBA00023315"/>
    </source>
</evidence>
<evidence type="ECO:0000256" key="4">
    <source>
        <dbReference type="ARBA" id="ARBA00022692"/>
    </source>
</evidence>
<feature type="transmembrane region" description="Helical" evidence="12">
    <location>
        <begin position="278"/>
        <end position="297"/>
    </location>
</feature>
<dbReference type="GO" id="GO:0016020">
    <property type="term" value="C:membrane"/>
    <property type="evidence" value="ECO:0007669"/>
    <property type="project" value="UniProtKB-SubCell"/>
</dbReference>
<feature type="transmembrane region" description="Helical" evidence="12">
    <location>
        <begin position="253"/>
        <end position="272"/>
    </location>
</feature>
<dbReference type="Proteomes" id="UP000192247">
    <property type="component" value="Unassembled WGS sequence"/>
</dbReference>
<evidence type="ECO:0000313" key="13">
    <source>
        <dbReference type="EMBL" id="OQR75131.1"/>
    </source>
</evidence>
<dbReference type="PANTHER" id="PTHR13906:SF12">
    <property type="entry name" value="PROTEIN-SERINE O-PALMITOLEOYLTRANSFERASE PORCUPINE"/>
    <property type="match status" value="1"/>
</dbReference>
<protein>
    <recommendedName>
        <fullName evidence="10">Protein-serine O-palmitoleoyltransferase porcupine</fullName>
        <ecNumber evidence="9">2.3.1.250</ecNumber>
    </recommendedName>
</protein>
<dbReference type="InParanoid" id="A0A1V9XNT7"/>
<feature type="transmembrane region" description="Helical" evidence="12">
    <location>
        <begin position="9"/>
        <end position="30"/>
    </location>
</feature>
<dbReference type="Pfam" id="PF03062">
    <property type="entry name" value="MBOAT"/>
    <property type="match status" value="1"/>
</dbReference>
<feature type="transmembrane region" description="Helical" evidence="12">
    <location>
        <begin position="327"/>
        <end position="347"/>
    </location>
</feature>
<evidence type="ECO:0000256" key="9">
    <source>
        <dbReference type="ARBA" id="ARBA00038867"/>
    </source>
</evidence>
<comment type="similarity">
    <text evidence="8">Belongs to the membrane-bound acyltransferase family. Porcupine subfamily.</text>
</comment>
<keyword evidence="4 12" id="KW-0812">Transmembrane</keyword>
<comment type="caution">
    <text evidence="13">The sequence shown here is derived from an EMBL/GenBank/DDBJ whole genome shotgun (WGS) entry which is preliminary data.</text>
</comment>
<dbReference type="GO" id="GO:0061355">
    <property type="term" value="P:Wnt protein secretion"/>
    <property type="evidence" value="ECO:0007669"/>
    <property type="project" value="TreeGrafter"/>
</dbReference>
<evidence type="ECO:0000256" key="10">
    <source>
        <dbReference type="ARBA" id="ARBA00040371"/>
    </source>
</evidence>
<evidence type="ECO:0000256" key="5">
    <source>
        <dbReference type="ARBA" id="ARBA00022989"/>
    </source>
</evidence>
<evidence type="ECO:0000256" key="12">
    <source>
        <dbReference type="SAM" id="Phobius"/>
    </source>
</evidence>
<dbReference type="GO" id="GO:0005783">
    <property type="term" value="C:endoplasmic reticulum"/>
    <property type="evidence" value="ECO:0007669"/>
    <property type="project" value="TreeGrafter"/>
</dbReference>
<dbReference type="FunCoup" id="A0A1V9XNT7">
    <property type="interactions" value="307"/>
</dbReference>
<evidence type="ECO:0000313" key="14">
    <source>
        <dbReference type="Proteomes" id="UP000192247"/>
    </source>
</evidence>
<evidence type="ECO:0000256" key="1">
    <source>
        <dbReference type="ARBA" id="ARBA00004141"/>
    </source>
</evidence>
<comment type="subcellular location">
    <subcellularLocation>
        <location evidence="1">Membrane</location>
        <topology evidence="1">Multi-pass membrane protein</topology>
    </subcellularLocation>
</comment>
<dbReference type="GO" id="GO:0017147">
    <property type="term" value="F:Wnt-protein binding"/>
    <property type="evidence" value="ECO:0007669"/>
    <property type="project" value="TreeGrafter"/>
</dbReference>
<dbReference type="EC" id="2.3.1.250" evidence="9"/>
<keyword evidence="6 12" id="KW-0472">Membrane</keyword>
<evidence type="ECO:0000256" key="6">
    <source>
        <dbReference type="ARBA" id="ARBA00023136"/>
    </source>
</evidence>
<keyword evidence="3" id="KW-0879">Wnt signaling pathway</keyword>
<dbReference type="InterPro" id="IPR049941">
    <property type="entry name" value="LPLAT_7/PORCN-like"/>
</dbReference>
<dbReference type="GO" id="GO:1990698">
    <property type="term" value="F:palmitoleoyltransferase activity"/>
    <property type="evidence" value="ECO:0007669"/>
    <property type="project" value="UniProtKB-EC"/>
</dbReference>
<proteinExistence type="inferred from homology"/>
<keyword evidence="14" id="KW-1185">Reference proteome</keyword>
<dbReference type="STRING" id="418985.A0A1V9XNT7"/>
<keyword evidence="2 13" id="KW-0808">Transferase</keyword>
<evidence type="ECO:0000256" key="11">
    <source>
        <dbReference type="ARBA" id="ARBA00047978"/>
    </source>
</evidence>
<feature type="transmembrane region" description="Helical" evidence="12">
    <location>
        <begin position="94"/>
        <end position="115"/>
    </location>
</feature>
<keyword evidence="7" id="KW-0012">Acyltransferase</keyword>
<evidence type="ECO:0000256" key="8">
    <source>
        <dbReference type="ARBA" id="ARBA00038269"/>
    </source>
</evidence>
<keyword evidence="5 12" id="KW-1133">Transmembrane helix</keyword>
<feature type="transmembrane region" description="Helical" evidence="12">
    <location>
        <begin position="382"/>
        <end position="399"/>
    </location>
</feature>
<comment type="catalytic activity">
    <reaction evidence="11">
        <text>[Wnt protein]-L-serine + (9Z)-hexadecenoyl-CoA = [Wnt protein]-O-(9Z)-hexadecenoyl-L-serine + CoA</text>
        <dbReference type="Rhea" id="RHEA:45336"/>
        <dbReference type="Rhea" id="RHEA-COMP:11170"/>
        <dbReference type="Rhea" id="RHEA-COMP:11171"/>
        <dbReference type="ChEBI" id="CHEBI:29999"/>
        <dbReference type="ChEBI" id="CHEBI:57287"/>
        <dbReference type="ChEBI" id="CHEBI:61540"/>
        <dbReference type="ChEBI" id="CHEBI:85189"/>
        <dbReference type="EC" id="2.3.1.250"/>
    </reaction>
</comment>
<dbReference type="OrthoDB" id="5968863at2759"/>
<gene>
    <name evidence="13" type="ORF">BIW11_08629</name>
</gene>
<dbReference type="PANTHER" id="PTHR13906">
    <property type="entry name" value="PORCUPINE"/>
    <property type="match status" value="1"/>
</dbReference>
<dbReference type="GO" id="GO:0030258">
    <property type="term" value="P:lipid modification"/>
    <property type="evidence" value="ECO:0007669"/>
    <property type="project" value="TreeGrafter"/>
</dbReference>
<organism evidence="13 14">
    <name type="scientific">Tropilaelaps mercedesae</name>
    <dbReference type="NCBI Taxonomy" id="418985"/>
    <lineage>
        <taxon>Eukaryota</taxon>
        <taxon>Metazoa</taxon>
        <taxon>Ecdysozoa</taxon>
        <taxon>Arthropoda</taxon>
        <taxon>Chelicerata</taxon>
        <taxon>Arachnida</taxon>
        <taxon>Acari</taxon>
        <taxon>Parasitiformes</taxon>
        <taxon>Mesostigmata</taxon>
        <taxon>Gamasina</taxon>
        <taxon>Dermanyssoidea</taxon>
        <taxon>Laelapidae</taxon>
        <taxon>Tropilaelaps</taxon>
    </lineage>
</organism>